<reference evidence="1" key="1">
    <citation type="journal article" date="2019" name="Sci. Rep.">
        <title>Draft genome of Tanacetum cinerariifolium, the natural source of mosquito coil.</title>
        <authorList>
            <person name="Yamashiro T."/>
            <person name="Shiraishi A."/>
            <person name="Satake H."/>
            <person name="Nakayama K."/>
        </authorList>
    </citation>
    <scope>NUCLEOTIDE SEQUENCE</scope>
</reference>
<name>A0A699UDT8_TANCI</name>
<dbReference type="EMBL" id="BKCJ011323141">
    <property type="protein sequence ID" value="GFD20577.1"/>
    <property type="molecule type" value="Genomic_DNA"/>
</dbReference>
<dbReference type="AlphaFoldDB" id="A0A699UDT8"/>
<evidence type="ECO:0000313" key="1">
    <source>
        <dbReference type="EMBL" id="GFD20577.1"/>
    </source>
</evidence>
<accession>A0A699UDT8</accession>
<comment type="caution">
    <text evidence="1">The sequence shown here is derived from an EMBL/GenBank/DDBJ whole genome shotgun (WGS) entry which is preliminary data.</text>
</comment>
<proteinExistence type="predicted"/>
<gene>
    <name evidence="1" type="ORF">Tci_892546</name>
</gene>
<protein>
    <submittedName>
        <fullName evidence="1">Uncharacterized protein</fullName>
    </submittedName>
</protein>
<feature type="non-terminal residue" evidence="1">
    <location>
        <position position="1"/>
    </location>
</feature>
<sequence>QWDWSFHCLQELQYYNGLEADLKKIPREHHEPNKEEQCISKKIHLSSLLVLLHLLYLKG</sequence>
<organism evidence="1">
    <name type="scientific">Tanacetum cinerariifolium</name>
    <name type="common">Dalmatian daisy</name>
    <name type="synonym">Chrysanthemum cinerariifolium</name>
    <dbReference type="NCBI Taxonomy" id="118510"/>
    <lineage>
        <taxon>Eukaryota</taxon>
        <taxon>Viridiplantae</taxon>
        <taxon>Streptophyta</taxon>
        <taxon>Embryophyta</taxon>
        <taxon>Tracheophyta</taxon>
        <taxon>Spermatophyta</taxon>
        <taxon>Magnoliopsida</taxon>
        <taxon>eudicotyledons</taxon>
        <taxon>Gunneridae</taxon>
        <taxon>Pentapetalae</taxon>
        <taxon>asterids</taxon>
        <taxon>campanulids</taxon>
        <taxon>Asterales</taxon>
        <taxon>Asteraceae</taxon>
        <taxon>Asteroideae</taxon>
        <taxon>Anthemideae</taxon>
        <taxon>Anthemidinae</taxon>
        <taxon>Tanacetum</taxon>
    </lineage>
</organism>